<evidence type="ECO:0000256" key="1">
    <source>
        <dbReference type="ARBA" id="ARBA00004123"/>
    </source>
</evidence>
<evidence type="ECO:0000259" key="10">
    <source>
        <dbReference type="PROSITE" id="PS50048"/>
    </source>
</evidence>
<dbReference type="SUPFAM" id="SSF57701">
    <property type="entry name" value="Zn2/Cys6 DNA-binding domain"/>
    <property type="match status" value="1"/>
</dbReference>
<evidence type="ECO:0000313" key="11">
    <source>
        <dbReference type="EMBL" id="ORE08091.1"/>
    </source>
</evidence>
<dbReference type="GO" id="GO:0000977">
    <property type="term" value="F:RNA polymerase II transcription regulatory region sequence-specific DNA binding"/>
    <property type="evidence" value="ECO:0007669"/>
    <property type="project" value="TreeGrafter"/>
</dbReference>
<keyword evidence="7" id="KW-0238">DNA-binding</keyword>
<dbReference type="InterPro" id="IPR001138">
    <property type="entry name" value="Zn2Cys6_DnaBD"/>
</dbReference>
<dbReference type="VEuPathDB" id="FungiDB:BCV72DRAFT_289332"/>
<dbReference type="GO" id="GO:0005634">
    <property type="term" value="C:nucleus"/>
    <property type="evidence" value="ECO:0007669"/>
    <property type="project" value="UniProtKB-SubCell"/>
</dbReference>
<evidence type="ECO:0000256" key="8">
    <source>
        <dbReference type="ARBA" id="ARBA00023163"/>
    </source>
</evidence>
<evidence type="ECO:0000256" key="3">
    <source>
        <dbReference type="ARBA" id="ARBA00022432"/>
    </source>
</evidence>
<feature type="domain" description="Zn(2)-C6 fungal-type" evidence="10">
    <location>
        <begin position="21"/>
        <end position="52"/>
    </location>
</feature>
<keyword evidence="4" id="KW-0479">Metal-binding</keyword>
<dbReference type="Gene3D" id="4.10.240.10">
    <property type="entry name" value="Zn(2)-C6 fungal-type DNA-binding domain"/>
    <property type="match status" value="1"/>
</dbReference>
<evidence type="ECO:0000256" key="7">
    <source>
        <dbReference type="ARBA" id="ARBA00023125"/>
    </source>
</evidence>
<dbReference type="PANTHER" id="PTHR47659">
    <property type="entry name" value="ZN(II)2CYS6 TRANSCRIPTION FACTOR (EUROFUNG)-RELATED"/>
    <property type="match status" value="1"/>
</dbReference>
<organism evidence="11">
    <name type="scientific">Rhizopus microsporus var. microsporus</name>
    <dbReference type="NCBI Taxonomy" id="86635"/>
    <lineage>
        <taxon>Eukaryota</taxon>
        <taxon>Fungi</taxon>
        <taxon>Fungi incertae sedis</taxon>
        <taxon>Mucoromycota</taxon>
        <taxon>Mucoromycotina</taxon>
        <taxon>Mucoromycetes</taxon>
        <taxon>Mucorales</taxon>
        <taxon>Mucorineae</taxon>
        <taxon>Rhizopodaceae</taxon>
        <taxon>Rhizopus</taxon>
    </lineage>
</organism>
<keyword evidence="8" id="KW-0804">Transcription</keyword>
<accession>A0A1X0R813</accession>
<dbReference type="OrthoDB" id="2538135at2759"/>
<dbReference type="GO" id="GO:0006094">
    <property type="term" value="P:gluconeogenesis"/>
    <property type="evidence" value="ECO:0007669"/>
    <property type="project" value="UniProtKB-KW"/>
</dbReference>
<keyword evidence="3" id="KW-0312">Gluconeogenesis</keyword>
<dbReference type="EMBL" id="KV921893">
    <property type="protein sequence ID" value="ORE08091.1"/>
    <property type="molecule type" value="Genomic_DNA"/>
</dbReference>
<dbReference type="InterPro" id="IPR036864">
    <property type="entry name" value="Zn2-C6_fun-type_DNA-bd_sf"/>
</dbReference>
<keyword evidence="5" id="KW-0862">Zinc</keyword>
<keyword evidence="9" id="KW-0539">Nucleus</keyword>
<evidence type="ECO:0000256" key="5">
    <source>
        <dbReference type="ARBA" id="ARBA00022833"/>
    </source>
</evidence>
<evidence type="ECO:0000256" key="4">
    <source>
        <dbReference type="ARBA" id="ARBA00022723"/>
    </source>
</evidence>
<dbReference type="GO" id="GO:0008270">
    <property type="term" value="F:zinc ion binding"/>
    <property type="evidence" value="ECO:0007669"/>
    <property type="project" value="InterPro"/>
</dbReference>
<dbReference type="Pfam" id="PF00172">
    <property type="entry name" value="Zn_clus"/>
    <property type="match status" value="1"/>
</dbReference>
<dbReference type="InterPro" id="IPR050335">
    <property type="entry name" value="ERT1_acuK_gluconeogen_tf"/>
</dbReference>
<sequence length="329" mass="37655">MTGSLPTDPQQKPKKKKAARACVHCQKAHLTCDDSRPCQRCIKRDLASTCTDGVRKKAKYLQEVDQILSFSSGFSSTTPLEYSMLTNMLGSPHQFLDSASCSSSSSSTIDRDPVLLYPASRKTHFPNVKKPYNYVEGYHYLINYVRERMGRQELMRISKALSLFRPSMIASMMNLTEADLIFTERCLQRTMMEYEKLVSYSGTPTVIWRRTGEIVLVGKEFSLLTQWSKEALMNKKTYIFELMSHTSAIEYWEKYALHAFENANSAVYSTCILLSPTKRLVPCTFCFTIKRDIFDLPSIIIGNVRTKKSHYLFCCANLFLLYTCSFCLS</sequence>
<dbReference type="GO" id="GO:0000981">
    <property type="term" value="F:DNA-binding transcription factor activity, RNA polymerase II-specific"/>
    <property type="evidence" value="ECO:0007669"/>
    <property type="project" value="InterPro"/>
</dbReference>
<name>A0A1X0R813_RHIZD</name>
<protein>
    <recommendedName>
        <fullName evidence="10">Zn(2)-C6 fungal-type domain-containing protein</fullName>
    </recommendedName>
</protein>
<evidence type="ECO:0000256" key="2">
    <source>
        <dbReference type="ARBA" id="ARBA00010855"/>
    </source>
</evidence>
<dbReference type="GO" id="GO:0009267">
    <property type="term" value="P:cellular response to starvation"/>
    <property type="evidence" value="ECO:0007669"/>
    <property type="project" value="TreeGrafter"/>
</dbReference>
<gene>
    <name evidence="11" type="ORF">BCV72DRAFT_289332</name>
</gene>
<evidence type="ECO:0000256" key="9">
    <source>
        <dbReference type="ARBA" id="ARBA00023242"/>
    </source>
</evidence>
<keyword evidence="6" id="KW-0805">Transcription regulation</keyword>
<dbReference type="Proteomes" id="UP000242414">
    <property type="component" value="Unassembled WGS sequence"/>
</dbReference>
<dbReference type="PANTHER" id="PTHR47659:SF1">
    <property type="entry name" value="TRANSCRIPTION ACTIVATOR OF GLUCONEOGENESIS ERT1"/>
    <property type="match status" value="1"/>
</dbReference>
<dbReference type="CDD" id="cd00067">
    <property type="entry name" value="GAL4"/>
    <property type="match status" value="1"/>
</dbReference>
<dbReference type="InterPro" id="IPR056751">
    <property type="entry name" value="PAS_13"/>
</dbReference>
<dbReference type="SMART" id="SM00066">
    <property type="entry name" value="GAL4"/>
    <property type="match status" value="1"/>
</dbReference>
<dbReference type="Pfam" id="PF24990">
    <property type="entry name" value="PAS_13"/>
    <property type="match status" value="2"/>
</dbReference>
<dbReference type="AlphaFoldDB" id="A0A1X0R813"/>
<evidence type="ECO:0000256" key="6">
    <source>
        <dbReference type="ARBA" id="ARBA00023015"/>
    </source>
</evidence>
<comment type="subcellular location">
    <subcellularLocation>
        <location evidence="1">Nucleus</location>
    </subcellularLocation>
</comment>
<comment type="similarity">
    <text evidence="2">Belongs to the ERT1/acuK family.</text>
</comment>
<proteinExistence type="inferred from homology"/>
<dbReference type="PROSITE" id="PS50048">
    <property type="entry name" value="ZN2_CY6_FUNGAL_2"/>
    <property type="match status" value="1"/>
</dbReference>
<reference evidence="11" key="1">
    <citation type="journal article" date="2016" name="Proc. Natl. Acad. Sci. U.S.A.">
        <title>Lipid metabolic changes in an early divergent fungus govern the establishment of a mutualistic symbiosis with endobacteria.</title>
        <authorList>
            <person name="Lastovetsky O.A."/>
            <person name="Gaspar M.L."/>
            <person name="Mondo S.J."/>
            <person name="LaButti K.M."/>
            <person name="Sandor L."/>
            <person name="Grigoriev I.V."/>
            <person name="Henry S.A."/>
            <person name="Pawlowska T.E."/>
        </authorList>
    </citation>
    <scope>NUCLEOTIDE SEQUENCE [LARGE SCALE GENOMIC DNA]</scope>
    <source>
        <strain evidence="11">ATCC 52814</strain>
    </source>
</reference>